<keyword evidence="5 6" id="KW-0472">Membrane</keyword>
<dbReference type="AlphaFoldDB" id="A0A3M9NAK9"/>
<organism evidence="9 10">
    <name type="scientific">Hanamia caeni</name>
    <dbReference type="NCBI Taxonomy" id="2294116"/>
    <lineage>
        <taxon>Bacteria</taxon>
        <taxon>Pseudomonadati</taxon>
        <taxon>Bacteroidota</taxon>
        <taxon>Chitinophagia</taxon>
        <taxon>Chitinophagales</taxon>
        <taxon>Chitinophagaceae</taxon>
        <taxon>Hanamia</taxon>
    </lineage>
</organism>
<feature type="transmembrane region" description="Helical" evidence="6">
    <location>
        <begin position="758"/>
        <end position="778"/>
    </location>
</feature>
<feature type="domain" description="MacB-like periplasmic core" evidence="8">
    <location>
        <begin position="442"/>
        <end position="632"/>
    </location>
</feature>
<feature type="domain" description="ABC3 transporter permease C-terminal" evidence="7">
    <location>
        <begin position="675"/>
        <end position="786"/>
    </location>
</feature>
<sequence length="795" mass="88886">MIENYFKSAWRNLTRNKVYSFINIAGLSLGLACAMLIMLYVKDEVSFDRFHKNVNNIYRVARKLKGEGISGTTGFLQGPRFTQNVPGIKSFVRVQGGSEDIKKETGVQEQGVLHVDSNFFSVLTFPLLSGNPQTCLTEPHSIVLSEDAAKKYFATTDAVGKVLTLKEDTSFVPYKVTAVAKRCPQNSSVQFDALLPFKESDADAKDTHNWFNSFLNTFVVLDDKAALQTVEKQMQKFYVADAKQTFYEMLKIDGVNPDDISMGTYFLQPYLDMHLNTELPVNNGLTNASNPMYSYLLSGIALFVLLIACINFVNLTIARSVRRAKEVGIRKVIGGERKQLITQFLGESFFLCTIAFVFAVVLAQLLLPLFNNLANKALSISFLFDVKLIAGYIALYIMTGLLAGFYPALVLSGYNPVQTLYGRFQIAGKNYLQKSLVVLQFTLASFLIIATFIIYDQFNFLTKTDLGYDDNNLVIVNKNGLTHTDAAVFKNELLKNPNIVGVSVKNAGERGTGTKNKVGSTVYFADETVDENYLPLLKIPLVAGRNFSTAFPTDSAHSVIVNESFVKAANWKNPVGETINILGSSNETYRVIGVVKDYHFASLTKKITPQLFNMNGSYGTYYIKIKPNTATESLAWIQKTYQQLYPFNPYSYTFKNDENRMQYADVEKWKQVILFSAILTIFISCIGLFGLSVLSAEKRTKEIGIRKVLGASVGSIVKNLSADFIKLVVLALIIASPLAYMTANRWLRNFPYRIEMNWWLFALSSMLVMMIALITISFQSIKTAMANPVNSLRSE</sequence>
<dbReference type="GO" id="GO:0005886">
    <property type="term" value="C:plasma membrane"/>
    <property type="evidence" value="ECO:0007669"/>
    <property type="project" value="UniProtKB-SubCell"/>
</dbReference>
<dbReference type="PANTHER" id="PTHR30572">
    <property type="entry name" value="MEMBRANE COMPONENT OF TRANSPORTER-RELATED"/>
    <property type="match status" value="1"/>
</dbReference>
<evidence type="ECO:0000256" key="4">
    <source>
        <dbReference type="ARBA" id="ARBA00022989"/>
    </source>
</evidence>
<evidence type="ECO:0000259" key="7">
    <source>
        <dbReference type="Pfam" id="PF02687"/>
    </source>
</evidence>
<evidence type="ECO:0000256" key="1">
    <source>
        <dbReference type="ARBA" id="ARBA00004651"/>
    </source>
</evidence>
<dbReference type="GO" id="GO:0022857">
    <property type="term" value="F:transmembrane transporter activity"/>
    <property type="evidence" value="ECO:0007669"/>
    <property type="project" value="TreeGrafter"/>
</dbReference>
<keyword evidence="4 6" id="KW-1133">Transmembrane helix</keyword>
<evidence type="ECO:0000256" key="5">
    <source>
        <dbReference type="ARBA" id="ARBA00023136"/>
    </source>
</evidence>
<feature type="transmembrane region" description="Helical" evidence="6">
    <location>
        <begin position="348"/>
        <end position="369"/>
    </location>
</feature>
<feature type="transmembrane region" description="Helical" evidence="6">
    <location>
        <begin position="389"/>
        <end position="414"/>
    </location>
</feature>
<feature type="domain" description="MacB-like periplasmic core" evidence="8">
    <location>
        <begin position="20"/>
        <end position="236"/>
    </location>
</feature>
<comment type="subcellular location">
    <subcellularLocation>
        <location evidence="1">Cell membrane</location>
        <topology evidence="1">Multi-pass membrane protein</topology>
    </subcellularLocation>
</comment>
<feature type="transmembrane region" description="Helical" evidence="6">
    <location>
        <begin position="672"/>
        <end position="696"/>
    </location>
</feature>
<gene>
    <name evidence="9" type="ORF">EFY79_16445</name>
</gene>
<dbReference type="PROSITE" id="PS51257">
    <property type="entry name" value="PROKAR_LIPOPROTEIN"/>
    <property type="match status" value="1"/>
</dbReference>
<dbReference type="Pfam" id="PF02687">
    <property type="entry name" value="FtsX"/>
    <property type="match status" value="2"/>
</dbReference>
<dbReference type="Proteomes" id="UP000267223">
    <property type="component" value="Unassembled WGS sequence"/>
</dbReference>
<evidence type="ECO:0000256" key="2">
    <source>
        <dbReference type="ARBA" id="ARBA00022475"/>
    </source>
</evidence>
<proteinExistence type="predicted"/>
<feature type="transmembrane region" description="Helical" evidence="6">
    <location>
        <begin position="292"/>
        <end position="313"/>
    </location>
</feature>
<dbReference type="InterPro" id="IPR003838">
    <property type="entry name" value="ABC3_permease_C"/>
</dbReference>
<feature type="domain" description="ABC3 transporter permease C-terminal" evidence="7">
    <location>
        <begin position="300"/>
        <end position="416"/>
    </location>
</feature>
<keyword evidence="10" id="KW-1185">Reference proteome</keyword>
<dbReference type="EMBL" id="RJJR01000014">
    <property type="protein sequence ID" value="RNI34283.1"/>
    <property type="molecule type" value="Genomic_DNA"/>
</dbReference>
<evidence type="ECO:0000256" key="6">
    <source>
        <dbReference type="SAM" id="Phobius"/>
    </source>
</evidence>
<evidence type="ECO:0000313" key="9">
    <source>
        <dbReference type="EMBL" id="RNI34283.1"/>
    </source>
</evidence>
<feature type="transmembrane region" description="Helical" evidence="6">
    <location>
        <begin position="435"/>
        <end position="455"/>
    </location>
</feature>
<dbReference type="InterPro" id="IPR025857">
    <property type="entry name" value="MacB_PCD"/>
</dbReference>
<feature type="transmembrane region" description="Helical" evidence="6">
    <location>
        <begin position="21"/>
        <end position="41"/>
    </location>
</feature>
<evidence type="ECO:0000256" key="3">
    <source>
        <dbReference type="ARBA" id="ARBA00022692"/>
    </source>
</evidence>
<evidence type="ECO:0000259" key="8">
    <source>
        <dbReference type="Pfam" id="PF12704"/>
    </source>
</evidence>
<dbReference type="PANTHER" id="PTHR30572:SF18">
    <property type="entry name" value="ABC-TYPE MACROLIDE FAMILY EXPORT SYSTEM PERMEASE COMPONENT 2"/>
    <property type="match status" value="1"/>
</dbReference>
<keyword evidence="3 6" id="KW-0812">Transmembrane</keyword>
<name>A0A3M9NAK9_9BACT</name>
<dbReference type="InterPro" id="IPR050250">
    <property type="entry name" value="Macrolide_Exporter_MacB"/>
</dbReference>
<feature type="transmembrane region" description="Helical" evidence="6">
    <location>
        <begin position="724"/>
        <end position="743"/>
    </location>
</feature>
<dbReference type="RefSeq" id="WP_123121824.1">
    <property type="nucleotide sequence ID" value="NZ_RJJR01000014.1"/>
</dbReference>
<dbReference type="OrthoDB" id="5933722at2"/>
<dbReference type="Pfam" id="PF12704">
    <property type="entry name" value="MacB_PCD"/>
    <property type="match status" value="2"/>
</dbReference>
<accession>A0A3M9NAK9</accession>
<evidence type="ECO:0000313" key="10">
    <source>
        <dbReference type="Proteomes" id="UP000267223"/>
    </source>
</evidence>
<reference evidence="9 10" key="1">
    <citation type="submission" date="2018-11" db="EMBL/GenBank/DDBJ databases">
        <title>Draft genome sequence of Ferruginibacter sp. BO-59.</title>
        <authorList>
            <person name="Im W.T."/>
        </authorList>
    </citation>
    <scope>NUCLEOTIDE SEQUENCE [LARGE SCALE GENOMIC DNA]</scope>
    <source>
        <strain evidence="9 10">BO-59</strain>
    </source>
</reference>
<protein>
    <submittedName>
        <fullName evidence="9">ABC transporter permease</fullName>
    </submittedName>
</protein>
<comment type="caution">
    <text evidence="9">The sequence shown here is derived from an EMBL/GenBank/DDBJ whole genome shotgun (WGS) entry which is preliminary data.</text>
</comment>
<keyword evidence="2" id="KW-1003">Cell membrane</keyword>